<evidence type="ECO:0000259" key="10">
    <source>
        <dbReference type="PROSITE" id="PS50929"/>
    </source>
</evidence>
<feature type="transmembrane region" description="Helical" evidence="8">
    <location>
        <begin position="125"/>
        <end position="147"/>
    </location>
</feature>
<dbReference type="SMART" id="SM00382">
    <property type="entry name" value="AAA"/>
    <property type="match status" value="1"/>
</dbReference>
<keyword evidence="6 8" id="KW-1133">Transmembrane helix</keyword>
<keyword evidence="4" id="KW-0547">Nucleotide-binding</keyword>
<keyword evidence="2" id="KW-0813">Transport</keyword>
<organism evidence="11 12">
    <name type="scientific">Candidatus Methylobacter oryzae</name>
    <dbReference type="NCBI Taxonomy" id="2497749"/>
    <lineage>
        <taxon>Bacteria</taxon>
        <taxon>Pseudomonadati</taxon>
        <taxon>Pseudomonadota</taxon>
        <taxon>Gammaproteobacteria</taxon>
        <taxon>Methylococcales</taxon>
        <taxon>Methylococcaceae</taxon>
        <taxon>Methylobacter</taxon>
    </lineage>
</organism>
<evidence type="ECO:0000259" key="9">
    <source>
        <dbReference type="PROSITE" id="PS50893"/>
    </source>
</evidence>
<dbReference type="PANTHER" id="PTHR24221:SF654">
    <property type="entry name" value="ATP-BINDING CASSETTE SUB-FAMILY B MEMBER 6"/>
    <property type="match status" value="1"/>
</dbReference>
<evidence type="ECO:0000256" key="3">
    <source>
        <dbReference type="ARBA" id="ARBA00022692"/>
    </source>
</evidence>
<evidence type="ECO:0000313" key="11">
    <source>
        <dbReference type="EMBL" id="TRW90362.1"/>
    </source>
</evidence>
<keyword evidence="3 8" id="KW-0812">Transmembrane</keyword>
<feature type="transmembrane region" description="Helical" evidence="8">
    <location>
        <begin position="18"/>
        <end position="36"/>
    </location>
</feature>
<dbReference type="Gene3D" id="1.20.1560.10">
    <property type="entry name" value="ABC transporter type 1, transmembrane domain"/>
    <property type="match status" value="1"/>
</dbReference>
<evidence type="ECO:0000256" key="2">
    <source>
        <dbReference type="ARBA" id="ARBA00022448"/>
    </source>
</evidence>
<feature type="transmembrane region" description="Helical" evidence="8">
    <location>
        <begin position="245"/>
        <end position="264"/>
    </location>
</feature>
<keyword evidence="5" id="KW-0067">ATP-binding</keyword>
<reference evidence="11 12" key="1">
    <citation type="journal article" date="2019" name="Antonie Van Leeuwenhoek">
        <title>Description of 'Ca. Methylobacter oryzae' KRF1, a novel species from the environmentally important Methylobacter clade 2.</title>
        <authorList>
            <person name="Khatri K."/>
            <person name="Mohite J.A."/>
            <person name="Pandit P.S."/>
            <person name="Bahulikar R."/>
            <person name="Rahalkar M.C."/>
        </authorList>
    </citation>
    <scope>NUCLEOTIDE SEQUENCE [LARGE SCALE GENOMIC DNA]</scope>
    <source>
        <strain evidence="11 12">KRF1</strain>
    </source>
</reference>
<dbReference type="NCBIfam" id="TIGR01194">
    <property type="entry name" value="cyc_pep_trnsptr"/>
    <property type="match status" value="1"/>
</dbReference>
<dbReference type="InterPro" id="IPR003593">
    <property type="entry name" value="AAA+_ATPase"/>
</dbReference>
<comment type="subcellular location">
    <subcellularLocation>
        <location evidence="1">Cell membrane</location>
        <topology evidence="1">Multi-pass membrane protein</topology>
    </subcellularLocation>
</comment>
<evidence type="ECO:0000256" key="6">
    <source>
        <dbReference type="ARBA" id="ARBA00022989"/>
    </source>
</evidence>
<dbReference type="InterPro" id="IPR003439">
    <property type="entry name" value="ABC_transporter-like_ATP-bd"/>
</dbReference>
<sequence length="536" mass="60457">MKLLDFFNKESRAPKRQIIFTALISGLANGYLLTIINNAAETVNKSEALQISNFFLFLIDLILLIYTKQYSLKQATVAAEDAINRVRIRVADKLRATELPYIETAGHAKIYASITQDTSLISESAIILINACQQMIVVCICLLYIAYLSIPGFIITVSVLSVSVLMYLYNSKHISAQLHNVANKESEFFNGIKSILVGFKEIKINKKKNDALFTHIETIAKDAKEIKVAAGLNFVIELMFAQTSFYILCASIIFVLPVLSATQIDQVVGITIAILFLFGPLSMVVSAFPMFVRANVAVENIYQLEHEIDQSSKTQQPQLPDAPVFETLEFEQVSFHYPQQSEGTPFGVGPLSFKINKGETLFIVGGNGSGKSTLLKLLAGLYYPLSGDIYINDRLLESDDYAHYRELYSTIFTDFHLFDRLYGIEDVDVRRVEELLKTMGLSKKTNFKNQGFTNTDLSTGQKKRLAYIASVLEDKQIYIFDEWAADQDPEFRQYFYEVLLKDLKAKGKTVIAVSHDDRYFFAADKVIKIEYGRIID</sequence>
<feature type="domain" description="ABC transporter" evidence="9">
    <location>
        <begin position="328"/>
        <end position="535"/>
    </location>
</feature>
<comment type="caution">
    <text evidence="11">The sequence shown here is derived from an EMBL/GenBank/DDBJ whole genome shotgun (WGS) entry which is preliminary data.</text>
</comment>
<evidence type="ECO:0000256" key="1">
    <source>
        <dbReference type="ARBA" id="ARBA00004651"/>
    </source>
</evidence>
<gene>
    <name evidence="11" type="ORF">EKO24_019230</name>
</gene>
<name>A0ABY3C6Z4_9GAMM</name>
<dbReference type="InterPro" id="IPR039421">
    <property type="entry name" value="Type_1_exporter"/>
</dbReference>
<dbReference type="InterPro" id="IPR027417">
    <property type="entry name" value="P-loop_NTPase"/>
</dbReference>
<keyword evidence="7 8" id="KW-0472">Membrane</keyword>
<dbReference type="Proteomes" id="UP000733744">
    <property type="component" value="Unassembled WGS sequence"/>
</dbReference>
<evidence type="ECO:0000256" key="5">
    <source>
        <dbReference type="ARBA" id="ARBA00022840"/>
    </source>
</evidence>
<dbReference type="PROSITE" id="PS50929">
    <property type="entry name" value="ABC_TM1F"/>
    <property type="match status" value="1"/>
</dbReference>
<dbReference type="RefSeq" id="WP_127028419.1">
    <property type="nucleotide sequence ID" value="NZ_RYFG02000118.1"/>
</dbReference>
<dbReference type="PANTHER" id="PTHR24221">
    <property type="entry name" value="ATP-BINDING CASSETTE SUB-FAMILY B"/>
    <property type="match status" value="1"/>
</dbReference>
<evidence type="ECO:0000256" key="4">
    <source>
        <dbReference type="ARBA" id="ARBA00022741"/>
    </source>
</evidence>
<dbReference type="CDD" id="cd03225">
    <property type="entry name" value="ABC_cobalt_CbiO_domain1"/>
    <property type="match status" value="1"/>
</dbReference>
<keyword evidence="12" id="KW-1185">Reference proteome</keyword>
<dbReference type="Gene3D" id="3.40.50.300">
    <property type="entry name" value="P-loop containing nucleotide triphosphate hydrolases"/>
    <property type="match status" value="1"/>
</dbReference>
<dbReference type="InterPro" id="IPR036640">
    <property type="entry name" value="ABC1_TM_sf"/>
</dbReference>
<dbReference type="SUPFAM" id="SSF52540">
    <property type="entry name" value="P-loop containing nucleoside triphosphate hydrolases"/>
    <property type="match status" value="1"/>
</dbReference>
<protein>
    <submittedName>
        <fullName evidence="11">Cyclic peptide export ABC transporter</fullName>
    </submittedName>
</protein>
<accession>A0ABY3C6Z4</accession>
<dbReference type="Pfam" id="PF00005">
    <property type="entry name" value="ABC_tran"/>
    <property type="match status" value="1"/>
</dbReference>
<evidence type="ECO:0000313" key="12">
    <source>
        <dbReference type="Proteomes" id="UP000733744"/>
    </source>
</evidence>
<feature type="transmembrane region" description="Helical" evidence="8">
    <location>
        <begin position="48"/>
        <end position="66"/>
    </location>
</feature>
<dbReference type="SUPFAM" id="SSF90123">
    <property type="entry name" value="ABC transporter transmembrane region"/>
    <property type="match status" value="1"/>
</dbReference>
<dbReference type="InterPro" id="IPR011527">
    <property type="entry name" value="ABC1_TM_dom"/>
</dbReference>
<feature type="domain" description="ABC transmembrane type-1" evidence="10">
    <location>
        <begin position="19"/>
        <end position="293"/>
    </location>
</feature>
<dbReference type="InterPro" id="IPR015856">
    <property type="entry name" value="ABC_transpr_CbiO/EcfA_su"/>
</dbReference>
<dbReference type="PROSITE" id="PS50893">
    <property type="entry name" value="ABC_TRANSPORTER_2"/>
    <property type="match status" value="1"/>
</dbReference>
<dbReference type="InterPro" id="IPR005898">
    <property type="entry name" value="Cyc_pep_transpt_SyrD/YojI"/>
</dbReference>
<dbReference type="EMBL" id="RYFG02000118">
    <property type="protein sequence ID" value="TRW90362.1"/>
    <property type="molecule type" value="Genomic_DNA"/>
</dbReference>
<proteinExistence type="predicted"/>
<evidence type="ECO:0000256" key="7">
    <source>
        <dbReference type="ARBA" id="ARBA00023136"/>
    </source>
</evidence>
<evidence type="ECO:0000256" key="8">
    <source>
        <dbReference type="SAM" id="Phobius"/>
    </source>
</evidence>
<feature type="transmembrane region" description="Helical" evidence="8">
    <location>
        <begin position="270"/>
        <end position="292"/>
    </location>
</feature>